<dbReference type="GO" id="GO:0008168">
    <property type="term" value="F:methyltransferase activity"/>
    <property type="evidence" value="ECO:0007669"/>
    <property type="project" value="InterPro"/>
</dbReference>
<organism evidence="1 2">
    <name type="scientific">Desulfofundulus thermobenzoicus</name>
    <dbReference type="NCBI Taxonomy" id="29376"/>
    <lineage>
        <taxon>Bacteria</taxon>
        <taxon>Bacillati</taxon>
        <taxon>Bacillota</taxon>
        <taxon>Clostridia</taxon>
        <taxon>Eubacteriales</taxon>
        <taxon>Peptococcaceae</taxon>
        <taxon>Desulfofundulus</taxon>
    </lineage>
</organism>
<protein>
    <submittedName>
        <fullName evidence="1">DUF1156 domain-containing protein</fullName>
    </submittedName>
</protein>
<dbReference type="InterPro" id="IPR002052">
    <property type="entry name" value="DNA_methylase_N6_adenine_CS"/>
</dbReference>
<dbReference type="Proteomes" id="UP000441717">
    <property type="component" value="Unassembled WGS sequence"/>
</dbReference>
<sequence>MNSPPNAVSNESKSQYKGIERCFDIPFVTELALREKQIQQNYRPVIAVHKWFARRPGTLFRALILSEFVGGDLRTNYYRSHNLNGLRVADPFMGGGTPLLEANRVGCDVTGYDINPMAYWIVRQEIQQLDLDAYRKAASAAGDWLERKIGFLYRTRCIYCNNQEAHVKYFLWVKKKRCTACHREFDLFPGYLVAENRRHPKNVIICWHCGLLNEIDDRRQPGKCSGCGARLVLAGPAGRNRCTCPHCGKENHYPDALSGPPEHRLFAIEYHCPRCRPKHQGRFFKNPDEQDYLRYRQAVDMWQSIEPLYVPDDPIPPGDETDRLHRWGYHHYREMFNERQLLGMELICRLVDKQGDRKIREALATNLSDLLRYQNMLCRYDSYALKSLDIFSVHGFPVGLIQCESNLLGIKSDRGTNVGSGGWQNIVDKFFKAKQYCQHPFEVAYQNGRKRIIHIPGEWIGEKRYSAGGFECKKVKLCCESATIAELPVNSLDMVITDPPYYANVQYAELMDFCYVWLRRLMGKDDPAFAPLTTRNENELTGNATMDRGLDYFTEGLSTVFCRFAAALKPGLPFVFTFHHNSIDAYYPVAVALLDAGLVCTASIPCPAEMSASIHINGTGSSIVDTVFVSRATGTVSRRTLARDAAQVANLVLEDLEQLKAGGVKPTQGDARCLLYGHLTRLAVWHLRPCWDKGDRWTVKLDRVANFIKEMGGPRAIEMHLPEDLHVRSKKWVMVREGDLRYGDGPDEIPF</sequence>
<reference evidence="1 2" key="1">
    <citation type="submission" date="2019-10" db="EMBL/GenBank/DDBJ databases">
        <title>Comparative genomics of sulfur disproportionating microorganisms.</title>
        <authorList>
            <person name="Ward L.M."/>
            <person name="Bertran E."/>
            <person name="Johnston D."/>
        </authorList>
    </citation>
    <scope>NUCLEOTIDE SEQUENCE [LARGE SCALE GENOMIC DNA]</scope>
    <source>
        <strain evidence="1 2">DSM 14055</strain>
    </source>
</reference>
<evidence type="ECO:0000313" key="2">
    <source>
        <dbReference type="Proteomes" id="UP000441717"/>
    </source>
</evidence>
<proteinExistence type="predicted"/>
<evidence type="ECO:0000313" key="1">
    <source>
        <dbReference type="EMBL" id="MQL52657.1"/>
    </source>
</evidence>
<dbReference type="PROSITE" id="PS00092">
    <property type="entry name" value="N6_MTASE"/>
    <property type="match status" value="1"/>
</dbReference>
<dbReference type="SUPFAM" id="SSF53335">
    <property type="entry name" value="S-adenosyl-L-methionine-dependent methyltransferases"/>
    <property type="match status" value="2"/>
</dbReference>
<keyword evidence="2" id="KW-1185">Reference proteome</keyword>
<name>A0A6N7IT68_9FIRM</name>
<dbReference type="AlphaFoldDB" id="A0A6N7IT68"/>
<dbReference type="InterPro" id="IPR029063">
    <property type="entry name" value="SAM-dependent_MTases_sf"/>
</dbReference>
<dbReference type="OrthoDB" id="9800801at2"/>
<comment type="caution">
    <text evidence="1">The sequence shown here is derived from an EMBL/GenBank/DDBJ whole genome shotgun (WGS) entry which is preliminary data.</text>
</comment>
<gene>
    <name evidence="1" type="ORF">GFC01_10365</name>
</gene>
<dbReference type="Gene3D" id="3.40.50.150">
    <property type="entry name" value="Vaccinia Virus protein VP39"/>
    <property type="match status" value="2"/>
</dbReference>
<accession>A0A6N7IT68</accession>
<dbReference type="GO" id="GO:0032259">
    <property type="term" value="P:methylation"/>
    <property type="evidence" value="ECO:0007669"/>
    <property type="project" value="InterPro"/>
</dbReference>
<dbReference type="EMBL" id="WHYR01000026">
    <property type="protein sequence ID" value="MQL52657.1"/>
    <property type="molecule type" value="Genomic_DNA"/>
</dbReference>
<dbReference type="GO" id="GO:0003676">
    <property type="term" value="F:nucleic acid binding"/>
    <property type="evidence" value="ECO:0007669"/>
    <property type="project" value="InterPro"/>
</dbReference>